<gene>
    <name evidence="4" type="ORF">SAMN02746041_02795</name>
</gene>
<dbReference type="PANTHER" id="PTHR46969:SF1">
    <property type="entry name" value="BIFUNCTIONAL PROTEIN HLDE"/>
    <property type="match status" value="1"/>
</dbReference>
<dbReference type="AlphaFoldDB" id="A0A1W1XSE1"/>
<dbReference type="Gene3D" id="3.40.1190.20">
    <property type="match status" value="1"/>
</dbReference>
<proteinExistence type="predicted"/>
<evidence type="ECO:0000313" key="5">
    <source>
        <dbReference type="Proteomes" id="UP000192783"/>
    </source>
</evidence>
<dbReference type="GO" id="GO:0033785">
    <property type="term" value="F:heptose 7-phosphate kinase activity"/>
    <property type="evidence" value="ECO:0007669"/>
    <property type="project" value="TreeGrafter"/>
</dbReference>
<dbReference type="InterPro" id="IPR011611">
    <property type="entry name" value="PfkB_dom"/>
</dbReference>
<dbReference type="InterPro" id="IPR011913">
    <property type="entry name" value="RfaE_dom_I"/>
</dbReference>
<dbReference type="GO" id="GO:0033786">
    <property type="term" value="F:heptose-1-phosphate adenylyltransferase activity"/>
    <property type="evidence" value="ECO:0007669"/>
    <property type="project" value="TreeGrafter"/>
</dbReference>
<name>A0A1W1XSE1_9BACT</name>
<organism evidence="4 5">
    <name type="scientific">Desulfacinum hydrothermale DSM 13146</name>
    <dbReference type="NCBI Taxonomy" id="1121390"/>
    <lineage>
        <taxon>Bacteria</taxon>
        <taxon>Pseudomonadati</taxon>
        <taxon>Thermodesulfobacteriota</taxon>
        <taxon>Syntrophobacteria</taxon>
        <taxon>Syntrophobacterales</taxon>
        <taxon>Syntrophobacteraceae</taxon>
        <taxon>Desulfacinum</taxon>
    </lineage>
</organism>
<evidence type="ECO:0000256" key="2">
    <source>
        <dbReference type="ARBA" id="ARBA00022777"/>
    </source>
</evidence>
<dbReference type="STRING" id="1121390.SAMN02746041_02795"/>
<evidence type="ECO:0000259" key="3">
    <source>
        <dbReference type="Pfam" id="PF00294"/>
    </source>
</evidence>
<protein>
    <submittedName>
        <fullName evidence="4">D-beta-D-heptose 7-phosphate kinase / D-beta-D-heptose 1-phosphate adenosyltransferase</fullName>
    </submittedName>
</protein>
<dbReference type="SUPFAM" id="SSF53613">
    <property type="entry name" value="Ribokinase-like"/>
    <property type="match status" value="1"/>
</dbReference>
<dbReference type="CDD" id="cd01172">
    <property type="entry name" value="RfaE_like"/>
    <property type="match status" value="1"/>
</dbReference>
<evidence type="ECO:0000313" key="4">
    <source>
        <dbReference type="EMBL" id="SMC26890.1"/>
    </source>
</evidence>
<dbReference type="EMBL" id="FWXF01000019">
    <property type="protein sequence ID" value="SMC26890.1"/>
    <property type="molecule type" value="Genomic_DNA"/>
</dbReference>
<sequence length="340" mass="36197">MIALPTPLARRFPELQAGIQRFPGRRVLVIGDVMLDVFIWGDVQRISPEAPVPVVDVRRESQLLGGAANVVHNIAALGGRPSVVGLIGEDAAGRELLRQLEDLHIPTTGLVRTPERPTTQKTRIIAHHQQVVRFDREDPHPPSRSLHRHIIDSLAAHFSDAEVVVVSDYGKGLITAELMDTVRALAATHRVPILVDPKVKNADAYRAVDLITPNNAEASAMSGVTIADEASLLQAGAALLDRFDCGKVLITRGPDGMSLFERGAAPFHIPTVARKVFDVTGAGDTVIATMALALAAGLDMRNAAILANVAAGMVVGELGTATVGADQLIEALNDGSRREP</sequence>
<keyword evidence="5" id="KW-1185">Reference proteome</keyword>
<dbReference type="InterPro" id="IPR029056">
    <property type="entry name" value="Ribokinase-like"/>
</dbReference>
<dbReference type="GO" id="GO:0016773">
    <property type="term" value="F:phosphotransferase activity, alcohol group as acceptor"/>
    <property type="evidence" value="ECO:0007669"/>
    <property type="project" value="InterPro"/>
</dbReference>
<reference evidence="4 5" key="1">
    <citation type="submission" date="2017-04" db="EMBL/GenBank/DDBJ databases">
        <authorList>
            <person name="Afonso C.L."/>
            <person name="Miller P.J."/>
            <person name="Scott M.A."/>
            <person name="Spackman E."/>
            <person name="Goraichik I."/>
            <person name="Dimitrov K.M."/>
            <person name="Suarez D.L."/>
            <person name="Swayne D.E."/>
        </authorList>
    </citation>
    <scope>NUCLEOTIDE SEQUENCE [LARGE SCALE GENOMIC DNA]</scope>
    <source>
        <strain evidence="4 5">DSM 13146</strain>
    </source>
</reference>
<dbReference type="FunFam" id="3.40.1190.20:FF:000002">
    <property type="entry name" value="Bifunctional protein HldE"/>
    <property type="match status" value="1"/>
</dbReference>
<dbReference type="PANTHER" id="PTHR46969">
    <property type="entry name" value="BIFUNCTIONAL PROTEIN HLDE"/>
    <property type="match status" value="1"/>
</dbReference>
<dbReference type="GO" id="GO:0005829">
    <property type="term" value="C:cytosol"/>
    <property type="evidence" value="ECO:0007669"/>
    <property type="project" value="TreeGrafter"/>
</dbReference>
<dbReference type="Pfam" id="PF00294">
    <property type="entry name" value="PfkB"/>
    <property type="match status" value="1"/>
</dbReference>
<dbReference type="OrthoDB" id="9802794at2"/>
<dbReference type="NCBIfam" id="TIGR02198">
    <property type="entry name" value="rfaE_dom_I"/>
    <property type="match status" value="1"/>
</dbReference>
<keyword evidence="2 4" id="KW-0418">Kinase</keyword>
<evidence type="ECO:0000256" key="1">
    <source>
        <dbReference type="ARBA" id="ARBA00022679"/>
    </source>
</evidence>
<accession>A0A1W1XSE1</accession>
<keyword evidence="1 4" id="KW-0808">Transferase</keyword>
<feature type="domain" description="Carbohydrate kinase PfkB" evidence="3">
    <location>
        <begin position="26"/>
        <end position="322"/>
    </location>
</feature>
<dbReference type="Proteomes" id="UP000192783">
    <property type="component" value="Unassembled WGS sequence"/>
</dbReference>